<reference evidence="2" key="1">
    <citation type="submission" date="2020-05" db="EMBL/GenBank/DDBJ databases">
        <authorList>
            <person name="Chiriac C."/>
            <person name="Salcher M."/>
            <person name="Ghai R."/>
            <person name="Kavagutti S V."/>
        </authorList>
    </citation>
    <scope>NUCLEOTIDE SEQUENCE</scope>
</reference>
<proteinExistence type="predicted"/>
<sequence length="274" mass="29861">MGGRELDTGEAEDVERLIAYLDAHPAEARRLVWLVDINGERRYAVVPAGPYAPQAHDMMAALLLGLARGEVSVVSIPGLATGSTVSLRDGTSIPELRVTSLRSVFGWQPLQVARDSLAAVYRDAQAGSGESPISPDLDGVFGVGSGQRDQWSRLRRSPTPAIESAVEDFLSSVYFRAPQSPELARERALGFASVNGYQVATAFLDAMHDGLEFADARVEFSPFARVSGECWDVIVRFADPQRTTRSAREYRICVDVSDAQPVTVGRVRRWAAPR</sequence>
<dbReference type="AlphaFoldDB" id="A0A6J7MBA2"/>
<dbReference type="InterPro" id="IPR040636">
    <property type="entry name" value="PatG_C"/>
</dbReference>
<accession>A0A6J7MBA2</accession>
<dbReference type="EMBL" id="CAFBNE010000263">
    <property type="protein sequence ID" value="CAB4975809.1"/>
    <property type="molecule type" value="Genomic_DNA"/>
</dbReference>
<feature type="domain" description="PatG C-terminal" evidence="1">
    <location>
        <begin position="161"/>
        <end position="270"/>
    </location>
</feature>
<evidence type="ECO:0000259" key="1">
    <source>
        <dbReference type="Pfam" id="PF18065"/>
    </source>
</evidence>
<name>A0A6J7MBA2_9ZZZZ</name>
<gene>
    <name evidence="2" type="ORF">UFOPK3772_03681</name>
</gene>
<evidence type="ECO:0000313" key="2">
    <source>
        <dbReference type="EMBL" id="CAB4975809.1"/>
    </source>
</evidence>
<protein>
    <submittedName>
        <fullName evidence="2">Unannotated protein</fullName>
    </submittedName>
</protein>
<organism evidence="2">
    <name type="scientific">freshwater metagenome</name>
    <dbReference type="NCBI Taxonomy" id="449393"/>
    <lineage>
        <taxon>unclassified sequences</taxon>
        <taxon>metagenomes</taxon>
        <taxon>ecological metagenomes</taxon>
    </lineage>
</organism>
<dbReference type="Pfam" id="PF18065">
    <property type="entry name" value="PatG_C"/>
    <property type="match status" value="1"/>
</dbReference>